<dbReference type="EMBL" id="UINC01152153">
    <property type="protein sequence ID" value="SVD46184.1"/>
    <property type="molecule type" value="Genomic_DNA"/>
</dbReference>
<reference evidence="1" key="1">
    <citation type="submission" date="2018-05" db="EMBL/GenBank/DDBJ databases">
        <authorList>
            <person name="Lanie J.A."/>
            <person name="Ng W.-L."/>
            <person name="Kazmierczak K.M."/>
            <person name="Andrzejewski T.M."/>
            <person name="Davidsen T.M."/>
            <person name="Wayne K.J."/>
            <person name="Tettelin H."/>
            <person name="Glass J.I."/>
            <person name="Rusch D."/>
            <person name="Podicherti R."/>
            <person name="Tsui H.-C.T."/>
            <person name="Winkler M.E."/>
        </authorList>
    </citation>
    <scope>NUCLEOTIDE SEQUENCE</scope>
</reference>
<name>A0A382VI98_9ZZZZ</name>
<gene>
    <name evidence="1" type="ORF">METZ01_LOCUS399038</name>
</gene>
<accession>A0A382VI98</accession>
<sequence>MNIPITPQITPIYLPGSLFTKQDELYHCFGITGPECTVYIITKMKWLISRWIILTT</sequence>
<dbReference type="AlphaFoldDB" id="A0A382VI98"/>
<protein>
    <submittedName>
        <fullName evidence="1">Uncharacterized protein</fullName>
    </submittedName>
</protein>
<proteinExistence type="predicted"/>
<evidence type="ECO:0000313" key="1">
    <source>
        <dbReference type="EMBL" id="SVD46184.1"/>
    </source>
</evidence>
<feature type="non-terminal residue" evidence="1">
    <location>
        <position position="56"/>
    </location>
</feature>
<organism evidence="1">
    <name type="scientific">marine metagenome</name>
    <dbReference type="NCBI Taxonomy" id="408172"/>
    <lineage>
        <taxon>unclassified sequences</taxon>
        <taxon>metagenomes</taxon>
        <taxon>ecological metagenomes</taxon>
    </lineage>
</organism>